<gene>
    <name evidence="1" type="ORF">B0F87_104178</name>
</gene>
<dbReference type="AlphaFoldDB" id="A0A2S6HF42"/>
<comment type="caution">
    <text evidence="1">The sequence shown here is derived from an EMBL/GenBank/DDBJ whole genome shotgun (WGS) entry which is preliminary data.</text>
</comment>
<protein>
    <submittedName>
        <fullName evidence="1">Uncharacterized protein</fullName>
    </submittedName>
</protein>
<evidence type="ECO:0000313" key="2">
    <source>
        <dbReference type="Proteomes" id="UP000240010"/>
    </source>
</evidence>
<dbReference type="EMBL" id="PTIZ01000004">
    <property type="protein sequence ID" value="PPK76087.1"/>
    <property type="molecule type" value="Genomic_DNA"/>
</dbReference>
<proteinExistence type="predicted"/>
<dbReference type="Proteomes" id="UP000240010">
    <property type="component" value="Unassembled WGS sequence"/>
</dbReference>
<sequence>MTTTAINVTFVDNELDIIAIPSNGLASVNLLHYISGYNDTMNVKIIPQHVLPAGSYTLSFVGINWGGPARFDVSLTTNGVTTPVTPGASSSAVGVVWSPSVQITV</sequence>
<reference evidence="1 2" key="1">
    <citation type="submission" date="2018-02" db="EMBL/GenBank/DDBJ databases">
        <title>Subsurface microbial communities from deep shales in Ohio and West Virginia, USA.</title>
        <authorList>
            <person name="Wrighton K."/>
        </authorList>
    </citation>
    <scope>NUCLEOTIDE SEQUENCE [LARGE SCALE GENOMIC DNA]</scope>
    <source>
        <strain evidence="1 2">OWC-DMM</strain>
    </source>
</reference>
<dbReference type="RefSeq" id="WP_006893366.1">
    <property type="nucleotide sequence ID" value="NZ_PTIZ01000004.1"/>
</dbReference>
<accession>A0A2S6HF42</accession>
<organism evidence="1 2">
    <name type="scientific">Methylobacter tundripaludum</name>
    <dbReference type="NCBI Taxonomy" id="173365"/>
    <lineage>
        <taxon>Bacteria</taxon>
        <taxon>Pseudomonadati</taxon>
        <taxon>Pseudomonadota</taxon>
        <taxon>Gammaproteobacteria</taxon>
        <taxon>Methylococcales</taxon>
        <taxon>Methylococcaceae</taxon>
        <taxon>Methylobacter</taxon>
    </lineage>
</organism>
<name>A0A2S6HF42_9GAMM</name>
<evidence type="ECO:0000313" key="1">
    <source>
        <dbReference type="EMBL" id="PPK76087.1"/>
    </source>
</evidence>